<dbReference type="CDD" id="cd01994">
    <property type="entry name" value="AANH_PF0828-like"/>
    <property type="match status" value="1"/>
</dbReference>
<sequence length="853" mass="93235">MTSEQLNVIALISGGKDSFFNLIHCIEHGHRIVALANLFPGSGTLTSDSSSGTYSGVNGIPHGQSPFRQEDATEAGSRISDHTSTDILSPEGFQHINPETWVPQPSERHGHDGQDAGEPSDTDLNSFMYQTVGHEVLPLYAAATGLPLYRLPITGRAVRHERDYDATVEAQDKDKGDSGDETESMLPLLQAIIARHPEANAVCAGAILSTYQRTRVESIALRLGLVPLAYLWQYPILPPPPGAIADDTQLLIDMANAGLEARIIKVASAGLDEDHLWERVSSETGSSRVKSALRKFGSTQGAAALGEGGEFETLVVDGPSSVFRKRISILEQGRKIVREGGGCSWLLLAGARVEDKQDPAPKPTVRVPDLLDPRFKAVFDELPLPLDQLRNTDASAVTGKPMPLTRDTVSSTEDIETQRWSVLPDATTSERSIQEETLQVVEKIRVLASEADIQLCQVTSTIIVLRRMSDFPKVNGEYGKLFPKPNPPSRVTISCGDLLPEGVNIAVYLSAPISKAAQDRNGLHVQSRSYWAPANIGPYSQAIDVPVTAHHQATGLRCISIAGQIPLIPATMLLPNISEKSHELQIVLSLQHLWRVGQETKVQWWTSSVAYFPRASSSAEIQHSAQVAGHIWRKAHGSPDEEEETDGGPDLWDLKFNPAYMSLGNDDKTARKVIPDWDALTLRQQNEFETCVPPMFTAEVEELPRQAAVEWHAHNGLSRVEEGSLVLVSLPEIDVPGWKTWHSVVTTESATVVYSTASYTYGDGAQSLTLDDLKTDMQKVISESFQRLLPHGPEVVYSKLSMVYADTLQVKSIWNNTGDNRETALIPCRSIWSSEGCSVTVVGLFETTLIRGS</sequence>
<dbReference type="Pfam" id="PF01902">
    <property type="entry name" value="Diphthami_syn_2"/>
    <property type="match status" value="1"/>
</dbReference>
<accession>A0A395RUD2</accession>
<keyword evidence="9" id="KW-1185">Reference proteome</keyword>
<evidence type="ECO:0000256" key="1">
    <source>
        <dbReference type="ARBA" id="ARBA00012089"/>
    </source>
</evidence>
<dbReference type="InterPro" id="IPR035959">
    <property type="entry name" value="RutC-like_sf"/>
</dbReference>
<dbReference type="AlphaFoldDB" id="A0A395RUD2"/>
<reference evidence="8 9" key="1">
    <citation type="journal article" date="2018" name="PLoS Pathog.">
        <title>Evolution of structural diversity of trichothecenes, a family of toxins produced by plant pathogenic and entomopathogenic fungi.</title>
        <authorList>
            <person name="Proctor R.H."/>
            <person name="McCormick S.P."/>
            <person name="Kim H.S."/>
            <person name="Cardoza R.E."/>
            <person name="Stanley A.M."/>
            <person name="Lindo L."/>
            <person name="Kelly A."/>
            <person name="Brown D.W."/>
            <person name="Lee T."/>
            <person name="Vaughan M.M."/>
            <person name="Alexander N.J."/>
            <person name="Busman M."/>
            <person name="Gutierrez S."/>
        </authorList>
    </citation>
    <scope>NUCLEOTIDE SEQUENCE [LARGE SCALE GENOMIC DNA]</scope>
    <source>
        <strain evidence="8 9">NRRL 3299</strain>
    </source>
</reference>
<dbReference type="Proteomes" id="UP000266152">
    <property type="component" value="Unassembled WGS sequence"/>
</dbReference>
<dbReference type="EC" id="6.3.1.14" evidence="1"/>
<comment type="caution">
    <text evidence="8">The sequence shown here is derived from an EMBL/GenBank/DDBJ whole genome shotgun (WGS) entry which is preliminary data.</text>
</comment>
<dbReference type="EMBL" id="PXOF01000127">
    <property type="protein sequence ID" value="RGP63604.1"/>
    <property type="molecule type" value="Genomic_DNA"/>
</dbReference>
<dbReference type="CDD" id="cd06156">
    <property type="entry name" value="eu_AANH_C_2"/>
    <property type="match status" value="1"/>
</dbReference>
<evidence type="ECO:0000256" key="5">
    <source>
        <dbReference type="ARBA" id="ARBA00048108"/>
    </source>
</evidence>
<name>A0A395RUD2_FUSSP</name>
<protein>
    <recommendedName>
        <fullName evidence="2">Diphthine--ammonia ligase</fullName>
        <ecNumber evidence="1">6.3.1.14</ecNumber>
    </recommendedName>
    <alternativeName>
        <fullName evidence="3">Diphthamide synthase</fullName>
    </alternativeName>
    <alternativeName>
        <fullName evidence="4">Diphthamide synthetase</fullName>
    </alternativeName>
</protein>
<comment type="catalytic activity">
    <reaction evidence="5">
        <text>diphthine-[translation elongation factor 2] + NH4(+) + ATP = diphthamide-[translation elongation factor 2] + AMP + diphosphate + H(+)</text>
        <dbReference type="Rhea" id="RHEA:19753"/>
        <dbReference type="Rhea" id="RHEA-COMP:10172"/>
        <dbReference type="Rhea" id="RHEA-COMP:10174"/>
        <dbReference type="ChEBI" id="CHEBI:15378"/>
        <dbReference type="ChEBI" id="CHEBI:16692"/>
        <dbReference type="ChEBI" id="CHEBI:28938"/>
        <dbReference type="ChEBI" id="CHEBI:30616"/>
        <dbReference type="ChEBI" id="CHEBI:33019"/>
        <dbReference type="ChEBI" id="CHEBI:82696"/>
        <dbReference type="ChEBI" id="CHEBI:456215"/>
        <dbReference type="EC" id="6.3.1.14"/>
    </reaction>
</comment>
<dbReference type="InterPro" id="IPR014729">
    <property type="entry name" value="Rossmann-like_a/b/a_fold"/>
</dbReference>
<dbReference type="GO" id="GO:0017178">
    <property type="term" value="F:diphthine-ammonia ligase activity"/>
    <property type="evidence" value="ECO:0007669"/>
    <property type="project" value="UniProtKB-EC"/>
</dbReference>
<evidence type="ECO:0000313" key="9">
    <source>
        <dbReference type="Proteomes" id="UP000266152"/>
    </source>
</evidence>
<organism evidence="8 9">
    <name type="scientific">Fusarium sporotrichioides</name>
    <dbReference type="NCBI Taxonomy" id="5514"/>
    <lineage>
        <taxon>Eukaryota</taxon>
        <taxon>Fungi</taxon>
        <taxon>Dikarya</taxon>
        <taxon>Ascomycota</taxon>
        <taxon>Pezizomycotina</taxon>
        <taxon>Sordariomycetes</taxon>
        <taxon>Hypocreomycetidae</taxon>
        <taxon>Hypocreales</taxon>
        <taxon>Nectriaceae</taxon>
        <taxon>Fusarium</taxon>
    </lineage>
</organism>
<gene>
    <name evidence="8" type="ORF">FSPOR_8528</name>
</gene>
<evidence type="ECO:0000256" key="6">
    <source>
        <dbReference type="SAM" id="MobiDB-lite"/>
    </source>
</evidence>
<evidence type="ECO:0000256" key="3">
    <source>
        <dbReference type="ARBA" id="ARBA00029814"/>
    </source>
</evidence>
<dbReference type="Gene3D" id="3.30.1330.40">
    <property type="entry name" value="RutC-like"/>
    <property type="match status" value="2"/>
</dbReference>
<evidence type="ECO:0000256" key="4">
    <source>
        <dbReference type="ARBA" id="ARBA00031552"/>
    </source>
</evidence>
<dbReference type="STRING" id="5514.A0A395RUD2"/>
<evidence type="ECO:0000259" key="7">
    <source>
        <dbReference type="Pfam" id="PF01902"/>
    </source>
</evidence>
<dbReference type="SUPFAM" id="SSF52402">
    <property type="entry name" value="Adenine nucleotide alpha hydrolases-like"/>
    <property type="match status" value="1"/>
</dbReference>
<dbReference type="Gene3D" id="3.90.1490.10">
    <property type="entry name" value="putative n-type atp pyrophosphatase, domain 2"/>
    <property type="match status" value="1"/>
</dbReference>
<dbReference type="GO" id="GO:0017183">
    <property type="term" value="P:protein histidyl modification to diphthamide"/>
    <property type="evidence" value="ECO:0007669"/>
    <property type="project" value="TreeGrafter"/>
</dbReference>
<evidence type="ECO:0000313" key="8">
    <source>
        <dbReference type="EMBL" id="RGP63604.1"/>
    </source>
</evidence>
<dbReference type="InterPro" id="IPR030662">
    <property type="entry name" value="DPH6/MJ0570"/>
</dbReference>
<proteinExistence type="predicted"/>
<dbReference type="PANTHER" id="PTHR12196">
    <property type="entry name" value="DOMAIN OF UNKNOWN FUNCTION 71 DUF71 -CONTAINING PROTEIN"/>
    <property type="match status" value="1"/>
</dbReference>
<dbReference type="InterPro" id="IPR002761">
    <property type="entry name" value="Diphthami_syn_dom"/>
</dbReference>
<feature type="region of interest" description="Disordered" evidence="6">
    <location>
        <begin position="93"/>
        <end position="120"/>
    </location>
</feature>
<dbReference type="PANTHER" id="PTHR12196:SF2">
    <property type="entry name" value="DIPHTHINE--AMMONIA LIGASE"/>
    <property type="match status" value="1"/>
</dbReference>
<feature type="domain" description="Diphthamide synthase" evidence="7">
    <location>
        <begin position="182"/>
        <end position="334"/>
    </location>
</feature>
<dbReference type="SUPFAM" id="SSF55298">
    <property type="entry name" value="YjgF-like"/>
    <property type="match status" value="2"/>
</dbReference>
<evidence type="ECO:0000256" key="2">
    <source>
        <dbReference type="ARBA" id="ARBA00018426"/>
    </source>
</evidence>
<dbReference type="Gene3D" id="3.40.50.620">
    <property type="entry name" value="HUPs"/>
    <property type="match status" value="1"/>
</dbReference>